<comment type="subcellular location">
    <subcellularLocation>
        <location evidence="8">Cytoplasm</location>
    </subcellularLocation>
</comment>
<dbReference type="Proteomes" id="UP000215215">
    <property type="component" value="Unassembled WGS sequence"/>
</dbReference>
<accession>A0A235BP95</accession>
<feature type="binding site" evidence="9">
    <location>
        <begin position="80"/>
        <end position="82"/>
    </location>
    <ligand>
        <name>L-histidine</name>
        <dbReference type="ChEBI" id="CHEBI:57595"/>
    </ligand>
</feature>
<comment type="caution">
    <text evidence="11">The sequence shown here is derived from an EMBL/GenBank/DDBJ whole genome shotgun (WGS) entry which is preliminary data.</text>
</comment>
<gene>
    <name evidence="8 11" type="primary">hisS</name>
    <name evidence="11" type="ORF">CH333_09385</name>
</gene>
<dbReference type="InterPro" id="IPR033656">
    <property type="entry name" value="HisRS_anticodon"/>
</dbReference>
<dbReference type="EC" id="6.1.1.21" evidence="8"/>
<keyword evidence="6 8" id="KW-0030">Aminoacyl-tRNA synthetase</keyword>
<evidence type="ECO:0000313" key="11">
    <source>
        <dbReference type="EMBL" id="OYD14012.1"/>
    </source>
</evidence>
<evidence type="ECO:0000313" key="12">
    <source>
        <dbReference type="Proteomes" id="UP000215215"/>
    </source>
</evidence>
<comment type="subunit">
    <text evidence="8">Homodimer.</text>
</comment>
<dbReference type="CDD" id="cd00773">
    <property type="entry name" value="HisRS-like_core"/>
    <property type="match status" value="1"/>
</dbReference>
<feature type="binding site" evidence="9">
    <location>
        <position position="109"/>
    </location>
    <ligand>
        <name>L-histidine</name>
        <dbReference type="ChEBI" id="CHEBI:57595"/>
    </ligand>
</feature>
<dbReference type="InterPro" id="IPR004154">
    <property type="entry name" value="Anticodon-bd"/>
</dbReference>
<evidence type="ECO:0000256" key="5">
    <source>
        <dbReference type="ARBA" id="ARBA00022917"/>
    </source>
</evidence>
<dbReference type="InterPro" id="IPR036621">
    <property type="entry name" value="Anticodon-bd_dom_sf"/>
</dbReference>
<keyword evidence="4 8" id="KW-0067">ATP-binding</keyword>
<comment type="similarity">
    <text evidence="1 8">Belongs to the class-II aminoacyl-tRNA synthetase family.</text>
</comment>
<evidence type="ECO:0000256" key="4">
    <source>
        <dbReference type="ARBA" id="ARBA00022840"/>
    </source>
</evidence>
<keyword evidence="3 8" id="KW-0547">Nucleotide-binding</keyword>
<dbReference type="EMBL" id="NOZQ01000209">
    <property type="protein sequence ID" value="OYD14012.1"/>
    <property type="molecule type" value="Genomic_DNA"/>
</dbReference>
<dbReference type="InterPro" id="IPR041715">
    <property type="entry name" value="HisRS-like_core"/>
</dbReference>
<feature type="binding site" evidence="9">
    <location>
        <position position="283"/>
    </location>
    <ligand>
        <name>L-histidine</name>
        <dbReference type="ChEBI" id="CHEBI:57595"/>
    </ligand>
</feature>
<keyword evidence="8" id="KW-0963">Cytoplasm</keyword>
<dbReference type="InterPro" id="IPR015807">
    <property type="entry name" value="His-tRNA-ligase"/>
</dbReference>
<name>A0A235BP95_UNCW3</name>
<evidence type="ECO:0000256" key="3">
    <source>
        <dbReference type="ARBA" id="ARBA00022741"/>
    </source>
</evidence>
<keyword evidence="5 8" id="KW-0648">Protein biosynthesis</keyword>
<feature type="binding site" evidence="9">
    <location>
        <position position="127"/>
    </location>
    <ligand>
        <name>L-histidine</name>
        <dbReference type="ChEBI" id="CHEBI:57595"/>
    </ligand>
</feature>
<keyword evidence="2 8" id="KW-0436">Ligase</keyword>
<dbReference type="GO" id="GO:0005737">
    <property type="term" value="C:cytoplasm"/>
    <property type="evidence" value="ECO:0007669"/>
    <property type="project" value="UniProtKB-SubCell"/>
</dbReference>
<dbReference type="GO" id="GO:0004821">
    <property type="term" value="F:histidine-tRNA ligase activity"/>
    <property type="evidence" value="ECO:0007669"/>
    <property type="project" value="UniProtKB-UniRule"/>
</dbReference>
<evidence type="ECO:0000256" key="1">
    <source>
        <dbReference type="ARBA" id="ARBA00008226"/>
    </source>
</evidence>
<dbReference type="SUPFAM" id="SSF55681">
    <property type="entry name" value="Class II aaRS and biotin synthetases"/>
    <property type="match status" value="1"/>
</dbReference>
<feature type="domain" description="Aminoacyl-transfer RNA synthetases class-II family profile" evidence="10">
    <location>
        <begin position="1"/>
        <end position="340"/>
    </location>
</feature>
<dbReference type="PIRSF" id="PIRSF001549">
    <property type="entry name" value="His-tRNA_synth"/>
    <property type="match status" value="1"/>
</dbReference>
<dbReference type="PROSITE" id="PS50862">
    <property type="entry name" value="AA_TRNA_LIGASE_II"/>
    <property type="match status" value="1"/>
</dbReference>
<proteinExistence type="inferred from homology"/>
<evidence type="ECO:0000256" key="2">
    <source>
        <dbReference type="ARBA" id="ARBA00022598"/>
    </source>
</evidence>
<dbReference type="Gene3D" id="3.30.930.10">
    <property type="entry name" value="Bira Bifunctional Protein, Domain 2"/>
    <property type="match status" value="1"/>
</dbReference>
<evidence type="ECO:0000256" key="6">
    <source>
        <dbReference type="ARBA" id="ARBA00023146"/>
    </source>
</evidence>
<dbReference type="GO" id="GO:0006427">
    <property type="term" value="P:histidyl-tRNA aminoacylation"/>
    <property type="evidence" value="ECO:0007669"/>
    <property type="project" value="UniProtKB-UniRule"/>
</dbReference>
<evidence type="ECO:0000256" key="7">
    <source>
        <dbReference type="ARBA" id="ARBA00047639"/>
    </source>
</evidence>
<comment type="catalytic activity">
    <reaction evidence="7 8">
        <text>tRNA(His) + L-histidine + ATP = L-histidyl-tRNA(His) + AMP + diphosphate + H(+)</text>
        <dbReference type="Rhea" id="RHEA:17313"/>
        <dbReference type="Rhea" id="RHEA-COMP:9665"/>
        <dbReference type="Rhea" id="RHEA-COMP:9689"/>
        <dbReference type="ChEBI" id="CHEBI:15378"/>
        <dbReference type="ChEBI" id="CHEBI:30616"/>
        <dbReference type="ChEBI" id="CHEBI:33019"/>
        <dbReference type="ChEBI" id="CHEBI:57595"/>
        <dbReference type="ChEBI" id="CHEBI:78442"/>
        <dbReference type="ChEBI" id="CHEBI:78527"/>
        <dbReference type="ChEBI" id="CHEBI:456215"/>
        <dbReference type="EC" id="6.1.1.21"/>
    </reaction>
</comment>
<feature type="binding site" evidence="9">
    <location>
        <position position="123"/>
    </location>
    <ligand>
        <name>L-histidine</name>
        <dbReference type="ChEBI" id="CHEBI:57595"/>
    </ligand>
</feature>
<dbReference type="AlphaFoldDB" id="A0A235BP95"/>
<feature type="binding site" evidence="9">
    <location>
        <begin position="287"/>
        <end position="288"/>
    </location>
    <ligand>
        <name>L-histidine</name>
        <dbReference type="ChEBI" id="CHEBI:57595"/>
    </ligand>
</feature>
<evidence type="ECO:0000256" key="9">
    <source>
        <dbReference type="PIRSR" id="PIRSR001549-1"/>
    </source>
</evidence>
<dbReference type="Gene3D" id="3.40.50.800">
    <property type="entry name" value="Anticodon-binding domain"/>
    <property type="match status" value="1"/>
</dbReference>
<dbReference type="InterPro" id="IPR006195">
    <property type="entry name" value="aa-tRNA-synth_II"/>
</dbReference>
<dbReference type="PANTHER" id="PTHR11476">
    <property type="entry name" value="HISTIDYL-TRNA SYNTHETASE"/>
    <property type="match status" value="1"/>
</dbReference>
<dbReference type="InterPro" id="IPR045864">
    <property type="entry name" value="aa-tRNA-synth_II/BPL/LPL"/>
</dbReference>
<dbReference type="Pfam" id="PF03129">
    <property type="entry name" value="HGTP_anticodon"/>
    <property type="match status" value="1"/>
</dbReference>
<organism evidence="11 12">
    <name type="scientific">candidate division WOR-3 bacterium JGI_Cruoil_03_44_89</name>
    <dbReference type="NCBI Taxonomy" id="1973748"/>
    <lineage>
        <taxon>Bacteria</taxon>
        <taxon>Bacteria division WOR-3</taxon>
    </lineage>
</organism>
<dbReference type="InterPro" id="IPR004516">
    <property type="entry name" value="HisRS/HisZ"/>
</dbReference>
<dbReference type="Pfam" id="PF13393">
    <property type="entry name" value="tRNA-synt_His"/>
    <property type="match status" value="1"/>
</dbReference>
<dbReference type="GO" id="GO:0005524">
    <property type="term" value="F:ATP binding"/>
    <property type="evidence" value="ECO:0007669"/>
    <property type="project" value="UniProtKB-UniRule"/>
</dbReference>
<dbReference type="CDD" id="cd00859">
    <property type="entry name" value="HisRS_anticodon"/>
    <property type="match status" value="1"/>
</dbReference>
<dbReference type="HAMAP" id="MF_00127">
    <property type="entry name" value="His_tRNA_synth"/>
    <property type="match status" value="1"/>
</dbReference>
<evidence type="ECO:0000259" key="10">
    <source>
        <dbReference type="PROSITE" id="PS50862"/>
    </source>
</evidence>
<dbReference type="SUPFAM" id="SSF52954">
    <property type="entry name" value="Class II aaRS ABD-related"/>
    <property type="match status" value="1"/>
</dbReference>
<dbReference type="PANTHER" id="PTHR11476:SF7">
    <property type="entry name" value="HISTIDINE--TRNA LIGASE"/>
    <property type="match status" value="1"/>
</dbReference>
<dbReference type="NCBIfam" id="TIGR00442">
    <property type="entry name" value="hisS"/>
    <property type="match status" value="1"/>
</dbReference>
<evidence type="ECO:0000256" key="8">
    <source>
        <dbReference type="HAMAP-Rule" id="MF_00127"/>
    </source>
</evidence>
<reference evidence="11 12" key="1">
    <citation type="submission" date="2017-07" db="EMBL/GenBank/DDBJ databases">
        <title>Recovery of genomes from metagenomes via a dereplication, aggregation, and scoring strategy.</title>
        <authorList>
            <person name="Sieber C.M."/>
            <person name="Probst A.J."/>
            <person name="Sharrar A."/>
            <person name="Thomas B.C."/>
            <person name="Hess M."/>
            <person name="Tringe S.G."/>
            <person name="Banfield J.F."/>
        </authorList>
    </citation>
    <scope>NUCLEOTIDE SEQUENCE [LARGE SCALE GENOMIC DNA]</scope>
    <source>
        <strain evidence="11">JGI_Cruoil_03_44_89</strain>
    </source>
</reference>
<sequence length="466" mass="52537">MKIIEPRTLKGFRDIFSDEIIAREEIVSKIKRVYESYGFSPLATPALEYRDILVGYGEEANKQIYTFRDPDGSGVGLRYDLTSPLSRVIAQYKNLEMPFRRYQIQEVYRYDKPDKGRFREFLQFDIDTVGTSSVIADAEIIAAMYQSIEALGVSGFKIRVNNRKILEELIRFSGIEPTLSISVFRVVDKLDKLGLDAVLAELGDGRTDASGAEIRGLRLKKQQIDRVKEFIMLPRKNRKEALQSVTSILGDCEGIEELREIDGYLEGLGIDEDKVVIDFVVARGLDYYTGPVYEAILTDAPRYGSVMGGGRYDRLIGQFAGVDIPATGASIGVDRLVSAMQKLGLVKGRKNNIDVLITVMVKDKLVEYNRLALKLRENNINTEVYIGEGGIGKQLKYADKKEIPIALLIGEDEFQEGVVSVKDLKAKERAEKEIGDRRKWLEARIGQRKVKTSKIVTEIKNILNQK</sequence>
<protein>
    <recommendedName>
        <fullName evidence="8">Histidine--tRNA ligase</fullName>
        <ecNumber evidence="8">6.1.1.21</ecNumber>
    </recommendedName>
    <alternativeName>
        <fullName evidence="8">Histidyl-tRNA synthetase</fullName>
        <shortName evidence="8">HisRS</shortName>
    </alternativeName>
</protein>